<keyword evidence="6 11" id="KW-0808">Transferase</keyword>
<comment type="pathway">
    <text evidence="2 11">Glycolipid biosynthesis; glycosylphosphatidylinositol-anchor biosynthesis.</text>
</comment>
<evidence type="ECO:0000256" key="7">
    <source>
        <dbReference type="ARBA" id="ARBA00022692"/>
    </source>
</evidence>
<keyword evidence="10 11" id="KW-0472">Membrane</keyword>
<evidence type="ECO:0000256" key="11">
    <source>
        <dbReference type="RuleBase" id="RU363112"/>
    </source>
</evidence>
<feature type="transmembrane region" description="Helical" evidence="11">
    <location>
        <begin position="378"/>
        <end position="396"/>
    </location>
</feature>
<evidence type="ECO:0000256" key="8">
    <source>
        <dbReference type="ARBA" id="ARBA00022824"/>
    </source>
</evidence>
<organism evidence="12 13">
    <name type="scientific">Engystomops pustulosus</name>
    <name type="common">Tungara frog</name>
    <name type="synonym">Physalaemus pustulosus</name>
    <dbReference type="NCBI Taxonomy" id="76066"/>
    <lineage>
        <taxon>Eukaryota</taxon>
        <taxon>Metazoa</taxon>
        <taxon>Chordata</taxon>
        <taxon>Craniata</taxon>
        <taxon>Vertebrata</taxon>
        <taxon>Euteleostomi</taxon>
        <taxon>Amphibia</taxon>
        <taxon>Batrachia</taxon>
        <taxon>Anura</taxon>
        <taxon>Neobatrachia</taxon>
        <taxon>Hyloidea</taxon>
        <taxon>Leptodactylidae</taxon>
        <taxon>Leiuperinae</taxon>
        <taxon>Engystomops</taxon>
    </lineage>
</organism>
<evidence type="ECO:0000256" key="4">
    <source>
        <dbReference type="ARBA" id="ARBA00022502"/>
    </source>
</evidence>
<evidence type="ECO:0000256" key="2">
    <source>
        <dbReference type="ARBA" id="ARBA00004687"/>
    </source>
</evidence>
<keyword evidence="7 11" id="KW-0812">Transmembrane</keyword>
<evidence type="ECO:0000256" key="5">
    <source>
        <dbReference type="ARBA" id="ARBA00022676"/>
    </source>
</evidence>
<proteinExistence type="inferred from homology"/>
<feature type="transmembrane region" description="Helical" evidence="11">
    <location>
        <begin position="21"/>
        <end position="41"/>
    </location>
</feature>
<dbReference type="AlphaFoldDB" id="A0AAV7CUA8"/>
<feature type="transmembrane region" description="Helical" evidence="11">
    <location>
        <begin position="290"/>
        <end position="310"/>
    </location>
</feature>
<feature type="transmembrane region" description="Helical" evidence="11">
    <location>
        <begin position="141"/>
        <end position="159"/>
    </location>
</feature>
<name>A0AAV7CUA8_ENGPU</name>
<dbReference type="PANTHER" id="PTHR12468:SF2">
    <property type="entry name" value="GPI MANNOSYLTRANSFERASE 2"/>
    <property type="match status" value="1"/>
</dbReference>
<gene>
    <name evidence="12" type="ORF">GDO81_006065</name>
</gene>
<comment type="caution">
    <text evidence="12">The sequence shown here is derived from an EMBL/GenBank/DDBJ whole genome shotgun (WGS) entry which is preliminary data.</text>
</comment>
<sequence length="525" mass="59540">MKPLELHPQRGFPARSLMDNAAVTSLLSTFPMFLVCPWSLLLNTDMGWSWSNWKMWWSHDPFLQEVVRFSLWCRGITFFMQVAFNQLIPDHNADAFSPPRLGPNTLGDNIVELLFGGLGRWDAEHFLFIAEHGYVYEHNMAFFPLLPLLIGGLAQGPLLPLAGLLRLRSRLLISSAFLNCVCSTLAAVSLYLLGCVTLQSRRSAFLSALLFCMSPVSIFMASTYSESLYVLATFAGLWQLQKHRTICSSAFLSLATAARSNGLVNAGFLLHSTVKEAIQRKNYSGKLLQTIFGIVLIILPFVLFQCFCFVRSCLESDENQQIPQELVQLAIEKGYRVHKTHIPAWCSLRFPLAYSHIQSEYWDVGLFRYFKLQQLPNFLLASPVMILSICTILEYTSSNLELCRTLGLWKVQSKYTNGFYGPHVFVYVAHLAALTGFGFLCMHVQVLTRLLFSSCPVLYWFCSHVIHKNEPWILGLKRGKTVSNPALQLLLAWTSLQQGTRIILAYFFGYWVIGTALHVNFLPWT</sequence>
<protein>
    <recommendedName>
        <fullName evidence="11">GPI mannosyltransferase 2</fullName>
        <ecNumber evidence="11">2.4.1.-</ecNumber>
    </recommendedName>
</protein>
<evidence type="ECO:0000313" key="12">
    <source>
        <dbReference type="EMBL" id="KAG8588695.1"/>
    </source>
</evidence>
<evidence type="ECO:0000256" key="9">
    <source>
        <dbReference type="ARBA" id="ARBA00022989"/>
    </source>
</evidence>
<dbReference type="GO" id="GO:0031501">
    <property type="term" value="C:mannosyltransferase complex"/>
    <property type="evidence" value="ECO:0007669"/>
    <property type="project" value="TreeGrafter"/>
</dbReference>
<feature type="transmembrane region" description="Helical" evidence="11">
    <location>
        <begin position="205"/>
        <end position="238"/>
    </location>
</feature>
<dbReference type="PANTHER" id="PTHR12468">
    <property type="entry name" value="GPI MANNOSYLTRANSFERASE 2"/>
    <property type="match status" value="1"/>
</dbReference>
<feature type="transmembrane region" description="Helical" evidence="11">
    <location>
        <begin position="171"/>
        <end position="193"/>
    </location>
</feature>
<keyword evidence="4 11" id="KW-0337">GPI-anchor biosynthesis</keyword>
<feature type="transmembrane region" description="Helical" evidence="11">
    <location>
        <begin position="503"/>
        <end position="522"/>
    </location>
</feature>
<keyword evidence="8 11" id="KW-0256">Endoplasmic reticulum</keyword>
<dbReference type="Pfam" id="PF04188">
    <property type="entry name" value="Mannosyl_trans2"/>
    <property type="match status" value="1"/>
</dbReference>
<feature type="transmembrane region" description="Helical" evidence="11">
    <location>
        <begin position="424"/>
        <end position="444"/>
    </location>
</feature>
<dbReference type="EMBL" id="WNYA01000002">
    <property type="protein sequence ID" value="KAG8588695.1"/>
    <property type="molecule type" value="Genomic_DNA"/>
</dbReference>
<comment type="similarity">
    <text evidence="3 11">Belongs to the PIGV family.</text>
</comment>
<keyword evidence="9 11" id="KW-1133">Transmembrane helix</keyword>
<keyword evidence="5 11" id="KW-0328">Glycosyltransferase</keyword>
<dbReference type="GO" id="GO:0006506">
    <property type="term" value="P:GPI anchor biosynthetic process"/>
    <property type="evidence" value="ECO:0007669"/>
    <property type="project" value="UniProtKB-KW"/>
</dbReference>
<evidence type="ECO:0000256" key="10">
    <source>
        <dbReference type="ARBA" id="ARBA00023136"/>
    </source>
</evidence>
<comment type="subcellular location">
    <subcellularLocation>
        <location evidence="1 11">Endoplasmic reticulum membrane</location>
        <topology evidence="1 11">Multi-pass membrane protein</topology>
    </subcellularLocation>
</comment>
<dbReference type="GO" id="GO:0004376">
    <property type="term" value="F:GPI mannosyltransferase activity"/>
    <property type="evidence" value="ECO:0007669"/>
    <property type="project" value="InterPro"/>
</dbReference>
<accession>A0AAV7CUA8</accession>
<dbReference type="GO" id="GO:0000009">
    <property type="term" value="F:alpha-1,6-mannosyltransferase activity"/>
    <property type="evidence" value="ECO:0007669"/>
    <property type="project" value="InterPro"/>
</dbReference>
<dbReference type="Proteomes" id="UP000824782">
    <property type="component" value="Unassembled WGS sequence"/>
</dbReference>
<dbReference type="InterPro" id="IPR007315">
    <property type="entry name" value="PIG-V/Gpi18"/>
</dbReference>
<dbReference type="EC" id="2.4.1.-" evidence="11"/>
<comment type="function">
    <text evidence="11">Mannosyltransferase involved in glycosylphosphatidylinositol-anchor biosynthesis.</text>
</comment>
<reference evidence="12" key="1">
    <citation type="thesis" date="2020" institute="ProQuest LLC" country="789 East Eisenhower Parkway, Ann Arbor, MI, USA">
        <title>Comparative Genomics and Chromosome Evolution.</title>
        <authorList>
            <person name="Mudd A.B."/>
        </authorList>
    </citation>
    <scope>NUCLEOTIDE SEQUENCE</scope>
    <source>
        <strain evidence="12">237g6f4</strain>
        <tissue evidence="12">Blood</tissue>
    </source>
</reference>
<evidence type="ECO:0000313" key="13">
    <source>
        <dbReference type="Proteomes" id="UP000824782"/>
    </source>
</evidence>
<dbReference type="GO" id="GO:0005789">
    <property type="term" value="C:endoplasmic reticulum membrane"/>
    <property type="evidence" value="ECO:0007669"/>
    <property type="project" value="UniProtKB-SubCell"/>
</dbReference>
<keyword evidence="13" id="KW-1185">Reference proteome</keyword>
<evidence type="ECO:0000256" key="3">
    <source>
        <dbReference type="ARBA" id="ARBA00008698"/>
    </source>
</evidence>
<evidence type="ECO:0000256" key="1">
    <source>
        <dbReference type="ARBA" id="ARBA00004477"/>
    </source>
</evidence>
<evidence type="ECO:0000256" key="6">
    <source>
        <dbReference type="ARBA" id="ARBA00022679"/>
    </source>
</evidence>